<organism evidence="2 3">
    <name type="scientific">Sphingomonas faeni</name>
    <dbReference type="NCBI Taxonomy" id="185950"/>
    <lineage>
        <taxon>Bacteria</taxon>
        <taxon>Pseudomonadati</taxon>
        <taxon>Pseudomonadota</taxon>
        <taxon>Alphaproteobacteria</taxon>
        <taxon>Sphingomonadales</taxon>
        <taxon>Sphingomonadaceae</taxon>
        <taxon>Sphingomonas</taxon>
    </lineage>
</organism>
<keyword evidence="1" id="KW-0812">Transmembrane</keyword>
<gene>
    <name evidence="2" type="ORF">C8J25_108194</name>
</gene>
<dbReference type="GeneID" id="91007094"/>
<keyword evidence="1" id="KW-0472">Membrane</keyword>
<proteinExistence type="predicted"/>
<reference evidence="2 3" key="1">
    <citation type="submission" date="2018-04" db="EMBL/GenBank/DDBJ databases">
        <title>Genomic Encyclopedia of Type Strains, Phase III (KMG-III): the genomes of soil and plant-associated and newly described type strains.</title>
        <authorList>
            <person name="Whitman W."/>
        </authorList>
    </citation>
    <scope>NUCLEOTIDE SEQUENCE [LARGE SCALE GENOMIC DNA]</scope>
    <source>
        <strain evidence="2 3">MA-olki</strain>
    </source>
</reference>
<keyword evidence="1" id="KW-1133">Transmembrane helix</keyword>
<evidence type="ECO:0008006" key="4">
    <source>
        <dbReference type="Google" id="ProtNLM"/>
    </source>
</evidence>
<sequence length="60" mass="6347">MSGLRTVHAIAVILSGAALGLVLFGSVRRGIAVLAIVTILLAWSLEVLRVAIQSRPENRP</sequence>
<protein>
    <recommendedName>
        <fullName evidence="4">Phosphatidate cytidylyltransferase</fullName>
    </recommendedName>
</protein>
<feature type="transmembrane region" description="Helical" evidence="1">
    <location>
        <begin position="7"/>
        <end position="25"/>
    </location>
</feature>
<dbReference type="OrthoDB" id="9909508at2"/>
<evidence type="ECO:0000313" key="3">
    <source>
        <dbReference type="Proteomes" id="UP000244013"/>
    </source>
</evidence>
<comment type="caution">
    <text evidence="2">The sequence shown here is derived from an EMBL/GenBank/DDBJ whole genome shotgun (WGS) entry which is preliminary data.</text>
</comment>
<evidence type="ECO:0000313" key="2">
    <source>
        <dbReference type="EMBL" id="PTW45102.1"/>
    </source>
</evidence>
<dbReference type="AlphaFoldDB" id="A0A2T5U0S2"/>
<dbReference type="EMBL" id="QAYE01000008">
    <property type="protein sequence ID" value="PTW45102.1"/>
    <property type="molecule type" value="Genomic_DNA"/>
</dbReference>
<accession>A0A2T5U0S2</accession>
<name>A0A2T5U0S2_9SPHN</name>
<dbReference type="Proteomes" id="UP000244013">
    <property type="component" value="Unassembled WGS sequence"/>
</dbReference>
<feature type="transmembrane region" description="Helical" evidence="1">
    <location>
        <begin position="31"/>
        <end position="52"/>
    </location>
</feature>
<evidence type="ECO:0000256" key="1">
    <source>
        <dbReference type="SAM" id="Phobius"/>
    </source>
</evidence>
<dbReference type="RefSeq" id="WP_107955273.1">
    <property type="nucleotide sequence ID" value="NZ_QAYE01000008.1"/>
</dbReference>